<gene>
    <name evidence="2" type="ORF">BRAPAZ1V2_A03P62700.2</name>
</gene>
<dbReference type="Gramene" id="A03p62700.2_BraZ1">
    <property type="protein sequence ID" value="A03p62700.2_BraZ1.CDS"/>
    <property type="gene ID" value="A03g62700.2_BraZ1"/>
</dbReference>
<accession>A0A8D9GQH2</accession>
<evidence type="ECO:0000313" key="2">
    <source>
        <dbReference type="EMBL" id="CAG7884927.1"/>
    </source>
</evidence>
<evidence type="ECO:0000256" key="1">
    <source>
        <dbReference type="SAM" id="MobiDB-lite"/>
    </source>
</evidence>
<proteinExistence type="predicted"/>
<evidence type="ECO:0000313" key="3">
    <source>
        <dbReference type="Proteomes" id="UP000694005"/>
    </source>
</evidence>
<dbReference type="AlphaFoldDB" id="A0A8D9GQH2"/>
<name>A0A8D9GQH2_BRACM</name>
<dbReference type="Proteomes" id="UP000694005">
    <property type="component" value="Chromosome A03"/>
</dbReference>
<sequence length="97" mass="10547">MDKSEDTTTKRPQSLKEGHKNWKTKTKKKSTCLASRNAEIKAEEIGGESNAKKKVVTKLWHSISDKSSDVSTHEAVAVAGEVEAGEVVDPVLTRPGD</sequence>
<organism evidence="2 3">
    <name type="scientific">Brassica campestris</name>
    <name type="common">Field mustard</name>
    <dbReference type="NCBI Taxonomy" id="3711"/>
    <lineage>
        <taxon>Eukaryota</taxon>
        <taxon>Viridiplantae</taxon>
        <taxon>Streptophyta</taxon>
        <taxon>Embryophyta</taxon>
        <taxon>Tracheophyta</taxon>
        <taxon>Spermatophyta</taxon>
        <taxon>Magnoliopsida</taxon>
        <taxon>eudicotyledons</taxon>
        <taxon>Gunneridae</taxon>
        <taxon>Pentapetalae</taxon>
        <taxon>rosids</taxon>
        <taxon>malvids</taxon>
        <taxon>Brassicales</taxon>
        <taxon>Brassicaceae</taxon>
        <taxon>Brassiceae</taxon>
        <taxon>Brassica</taxon>
    </lineage>
</organism>
<protein>
    <submittedName>
        <fullName evidence="2">Uncharacterized protein</fullName>
    </submittedName>
</protein>
<feature type="compositionally biased region" description="Basic residues" evidence="1">
    <location>
        <begin position="21"/>
        <end position="30"/>
    </location>
</feature>
<reference evidence="2 3" key="1">
    <citation type="submission" date="2021-07" db="EMBL/GenBank/DDBJ databases">
        <authorList>
            <consortium name="Genoscope - CEA"/>
            <person name="William W."/>
        </authorList>
    </citation>
    <scope>NUCLEOTIDE SEQUENCE [LARGE SCALE GENOMIC DNA]</scope>
</reference>
<feature type="compositionally biased region" description="Basic and acidic residues" evidence="1">
    <location>
        <begin position="1"/>
        <end position="20"/>
    </location>
</feature>
<feature type="region of interest" description="Disordered" evidence="1">
    <location>
        <begin position="1"/>
        <end position="33"/>
    </location>
</feature>
<dbReference type="EMBL" id="LS974619">
    <property type="protein sequence ID" value="CAG7884927.1"/>
    <property type="molecule type" value="Genomic_DNA"/>
</dbReference>